<dbReference type="Proteomes" id="UP001607302">
    <property type="component" value="Unassembled WGS sequence"/>
</dbReference>
<organism evidence="1 2">
    <name type="scientific">Vespula squamosa</name>
    <name type="common">Southern yellow jacket</name>
    <name type="synonym">Wasp</name>
    <dbReference type="NCBI Taxonomy" id="30214"/>
    <lineage>
        <taxon>Eukaryota</taxon>
        <taxon>Metazoa</taxon>
        <taxon>Ecdysozoa</taxon>
        <taxon>Arthropoda</taxon>
        <taxon>Hexapoda</taxon>
        <taxon>Insecta</taxon>
        <taxon>Pterygota</taxon>
        <taxon>Neoptera</taxon>
        <taxon>Endopterygota</taxon>
        <taxon>Hymenoptera</taxon>
        <taxon>Apocrita</taxon>
        <taxon>Aculeata</taxon>
        <taxon>Vespoidea</taxon>
        <taxon>Vespidae</taxon>
        <taxon>Vespinae</taxon>
        <taxon>Vespula</taxon>
    </lineage>
</organism>
<dbReference type="EMBL" id="JAUDFV010000151">
    <property type="protein sequence ID" value="KAL2718783.1"/>
    <property type="molecule type" value="Genomic_DNA"/>
</dbReference>
<dbReference type="AlphaFoldDB" id="A0ABD2ADU7"/>
<proteinExistence type="predicted"/>
<protein>
    <submittedName>
        <fullName evidence="1">Uncharacterized protein</fullName>
    </submittedName>
</protein>
<keyword evidence="2" id="KW-1185">Reference proteome</keyword>
<name>A0ABD2ADU7_VESSQ</name>
<sequence>MDIQILLKLSAQITFMFQHQNLYNTRYNISVHYFFNNLNLICARSNGITALSCGITSKACCFAFLLGLTEKCTSFIAFSIIDTGYGLFDSGFTHLSATVVAISLNMESRARCLSLSETWSSPFARISLQISFVSP</sequence>
<comment type="caution">
    <text evidence="1">The sequence shown here is derived from an EMBL/GenBank/DDBJ whole genome shotgun (WGS) entry which is preliminary data.</text>
</comment>
<evidence type="ECO:0000313" key="1">
    <source>
        <dbReference type="EMBL" id="KAL2718783.1"/>
    </source>
</evidence>
<reference evidence="1 2" key="1">
    <citation type="journal article" date="2024" name="Ann. Entomol. Soc. Am.">
        <title>Genomic analyses of the southern and eastern yellowjacket wasps (Hymenoptera: Vespidae) reveal evolutionary signatures of social life.</title>
        <authorList>
            <person name="Catto M.A."/>
            <person name="Caine P.B."/>
            <person name="Orr S.E."/>
            <person name="Hunt B.G."/>
            <person name="Goodisman M.A.D."/>
        </authorList>
    </citation>
    <scope>NUCLEOTIDE SEQUENCE [LARGE SCALE GENOMIC DNA]</scope>
    <source>
        <strain evidence="1">233</strain>
        <tissue evidence="1">Head and thorax</tissue>
    </source>
</reference>
<accession>A0ABD2ADU7</accession>
<gene>
    <name evidence="1" type="ORF">V1478_011202</name>
</gene>
<evidence type="ECO:0000313" key="2">
    <source>
        <dbReference type="Proteomes" id="UP001607302"/>
    </source>
</evidence>